<accession>A0A512NFS8</accession>
<name>A0A512NFS8_9HYPH</name>
<protein>
    <recommendedName>
        <fullName evidence="3">DUF3501 domain-containing protein</fullName>
    </recommendedName>
</protein>
<evidence type="ECO:0000313" key="2">
    <source>
        <dbReference type="Proteomes" id="UP000321058"/>
    </source>
</evidence>
<dbReference type="Proteomes" id="UP000321058">
    <property type="component" value="Unassembled WGS sequence"/>
</dbReference>
<proteinExistence type="predicted"/>
<dbReference type="AlphaFoldDB" id="A0A512NFS8"/>
<comment type="caution">
    <text evidence="1">The sequence shown here is derived from an EMBL/GenBank/DDBJ whole genome shotgun (WGS) entry which is preliminary data.</text>
</comment>
<dbReference type="OrthoDB" id="9780579at2"/>
<evidence type="ECO:0008006" key="3">
    <source>
        <dbReference type="Google" id="ProtNLM"/>
    </source>
</evidence>
<gene>
    <name evidence="1" type="ORF">RSO01_49500</name>
</gene>
<dbReference type="EMBL" id="BKAJ01000088">
    <property type="protein sequence ID" value="GEP57784.1"/>
    <property type="molecule type" value="Genomic_DNA"/>
</dbReference>
<dbReference type="Pfam" id="PF12007">
    <property type="entry name" value="DUF3501"/>
    <property type="match status" value="1"/>
</dbReference>
<sequence length="195" mass="21763">MTPRAIEVSAILPLTEYVKVRAERRRQISEIKKNRRLEVGPFATFYFESYETMLHQVHEMLFIEKGGPAQIPDELAAYNPLIPQGSELVATVMFEIDDPVRRARVLATLGGVEQQAFIRVDGEVIRGVPEDDQERSREDGKASSVQFIRFAFTAAQVAAFRSGAGDVVVGFDHPNYGHMAVMPQAVRHALSADFS</sequence>
<dbReference type="RefSeq" id="WP_147152403.1">
    <property type="nucleotide sequence ID" value="NZ_BKAJ01000088.1"/>
</dbReference>
<reference evidence="1 2" key="1">
    <citation type="submission" date="2019-07" db="EMBL/GenBank/DDBJ databases">
        <title>Whole genome shotgun sequence of Reyranella soli NBRC 108950.</title>
        <authorList>
            <person name="Hosoyama A."/>
            <person name="Uohara A."/>
            <person name="Ohji S."/>
            <person name="Ichikawa N."/>
        </authorList>
    </citation>
    <scope>NUCLEOTIDE SEQUENCE [LARGE SCALE GENOMIC DNA]</scope>
    <source>
        <strain evidence="1 2">NBRC 108950</strain>
    </source>
</reference>
<keyword evidence="2" id="KW-1185">Reference proteome</keyword>
<organism evidence="1 2">
    <name type="scientific">Reyranella soli</name>
    <dbReference type="NCBI Taxonomy" id="1230389"/>
    <lineage>
        <taxon>Bacteria</taxon>
        <taxon>Pseudomonadati</taxon>
        <taxon>Pseudomonadota</taxon>
        <taxon>Alphaproteobacteria</taxon>
        <taxon>Hyphomicrobiales</taxon>
        <taxon>Reyranellaceae</taxon>
        <taxon>Reyranella</taxon>
    </lineage>
</organism>
<evidence type="ECO:0000313" key="1">
    <source>
        <dbReference type="EMBL" id="GEP57784.1"/>
    </source>
</evidence>
<dbReference type="InterPro" id="IPR021890">
    <property type="entry name" value="DUF3501"/>
</dbReference>